<sequence length="147" mass="16120">DLCETQRPRSIASRRGSHQHDNSAHSPIFSGAYGSSEHPGTIPANLNPHEYWAYVAGNRGNNPEDRIDGASEHDSLAEHNPAMESLSAHGYDDEDEDESRKQKHDGQGAAAKPTPLPKIPLLVLSIVIFSEPLTSTILFPFVYFMVS</sequence>
<keyword evidence="2" id="KW-1133">Transmembrane helix</keyword>
<proteinExistence type="predicted"/>
<gene>
    <name evidence="3" type="ORF">BGW38_007959</name>
</gene>
<dbReference type="OrthoDB" id="2449638at2759"/>
<evidence type="ECO:0000313" key="4">
    <source>
        <dbReference type="Proteomes" id="UP000780801"/>
    </source>
</evidence>
<dbReference type="Proteomes" id="UP000780801">
    <property type="component" value="Unassembled WGS sequence"/>
</dbReference>
<keyword evidence="2" id="KW-0812">Transmembrane</keyword>
<feature type="transmembrane region" description="Helical" evidence="2">
    <location>
        <begin position="121"/>
        <end position="146"/>
    </location>
</feature>
<accession>A0A9P6K9S9</accession>
<feature type="compositionally biased region" description="Basic and acidic residues" evidence="1">
    <location>
        <begin position="62"/>
        <end position="77"/>
    </location>
</feature>
<evidence type="ECO:0000256" key="1">
    <source>
        <dbReference type="SAM" id="MobiDB-lite"/>
    </source>
</evidence>
<evidence type="ECO:0000313" key="3">
    <source>
        <dbReference type="EMBL" id="KAF9577073.1"/>
    </source>
</evidence>
<dbReference type="AlphaFoldDB" id="A0A9P6K9S9"/>
<reference evidence="3" key="1">
    <citation type="journal article" date="2020" name="Fungal Divers.">
        <title>Resolving the Mortierellaceae phylogeny through synthesis of multi-gene phylogenetics and phylogenomics.</title>
        <authorList>
            <person name="Vandepol N."/>
            <person name="Liber J."/>
            <person name="Desiro A."/>
            <person name="Na H."/>
            <person name="Kennedy M."/>
            <person name="Barry K."/>
            <person name="Grigoriev I.V."/>
            <person name="Miller A.N."/>
            <person name="O'Donnell K."/>
            <person name="Stajich J.E."/>
            <person name="Bonito G."/>
        </authorList>
    </citation>
    <scope>NUCLEOTIDE SEQUENCE</scope>
    <source>
        <strain evidence="3">KOD1015</strain>
    </source>
</reference>
<feature type="non-terminal residue" evidence="3">
    <location>
        <position position="1"/>
    </location>
</feature>
<dbReference type="EMBL" id="JAABOA010005340">
    <property type="protein sequence ID" value="KAF9577073.1"/>
    <property type="molecule type" value="Genomic_DNA"/>
</dbReference>
<evidence type="ECO:0000256" key="2">
    <source>
        <dbReference type="SAM" id="Phobius"/>
    </source>
</evidence>
<comment type="caution">
    <text evidence="3">The sequence shown here is derived from an EMBL/GenBank/DDBJ whole genome shotgun (WGS) entry which is preliminary data.</text>
</comment>
<feature type="region of interest" description="Disordered" evidence="1">
    <location>
        <begin position="1"/>
        <end position="114"/>
    </location>
</feature>
<keyword evidence="4" id="KW-1185">Reference proteome</keyword>
<name>A0A9P6K9S9_9FUNG</name>
<organism evidence="3 4">
    <name type="scientific">Lunasporangiospora selenospora</name>
    <dbReference type="NCBI Taxonomy" id="979761"/>
    <lineage>
        <taxon>Eukaryota</taxon>
        <taxon>Fungi</taxon>
        <taxon>Fungi incertae sedis</taxon>
        <taxon>Mucoromycota</taxon>
        <taxon>Mortierellomycotina</taxon>
        <taxon>Mortierellomycetes</taxon>
        <taxon>Mortierellales</taxon>
        <taxon>Mortierellaceae</taxon>
        <taxon>Lunasporangiospora</taxon>
    </lineage>
</organism>
<protein>
    <submittedName>
        <fullName evidence="3">Uncharacterized protein</fullName>
    </submittedName>
</protein>
<keyword evidence="2" id="KW-0472">Membrane</keyword>